<dbReference type="RefSeq" id="WP_045968035.1">
    <property type="nucleotide sequence ID" value="NZ_CP090145.1"/>
</dbReference>
<reference evidence="11" key="1">
    <citation type="submission" date="2021-12" db="EMBL/GenBank/DDBJ databases">
        <authorList>
            <person name="Cha I.-T."/>
            <person name="Lee K.-E."/>
            <person name="Park S.-J."/>
        </authorList>
    </citation>
    <scope>NUCLEOTIDE SEQUENCE</scope>
    <source>
        <strain evidence="11">YSM-43</strain>
    </source>
</reference>
<dbReference type="InterPro" id="IPR050222">
    <property type="entry name" value="MATE_MdtK"/>
</dbReference>
<evidence type="ECO:0000256" key="9">
    <source>
        <dbReference type="ARBA" id="ARBA00031636"/>
    </source>
</evidence>
<dbReference type="InterPro" id="IPR002528">
    <property type="entry name" value="MATE_fam"/>
</dbReference>
<gene>
    <name evidence="11" type="ORF">LXD69_10445</name>
</gene>
<keyword evidence="7" id="KW-0406">Ion transport</keyword>
<evidence type="ECO:0000256" key="8">
    <source>
        <dbReference type="ARBA" id="ARBA00023136"/>
    </source>
</evidence>
<keyword evidence="8 10" id="KW-0472">Membrane</keyword>
<organism evidence="11 12">
    <name type="scientific">Flavobacterium sediminilitoris</name>
    <dbReference type="NCBI Taxonomy" id="2024526"/>
    <lineage>
        <taxon>Bacteria</taxon>
        <taxon>Pseudomonadati</taxon>
        <taxon>Bacteroidota</taxon>
        <taxon>Flavobacteriia</taxon>
        <taxon>Flavobacteriales</taxon>
        <taxon>Flavobacteriaceae</taxon>
        <taxon>Flavobacterium</taxon>
    </lineage>
</organism>
<evidence type="ECO:0000256" key="4">
    <source>
        <dbReference type="ARBA" id="ARBA00022475"/>
    </source>
</evidence>
<dbReference type="EMBL" id="CP090145">
    <property type="protein sequence ID" value="UOX32470.1"/>
    <property type="molecule type" value="Genomic_DNA"/>
</dbReference>
<feature type="transmembrane region" description="Helical" evidence="10">
    <location>
        <begin position="94"/>
        <end position="111"/>
    </location>
</feature>
<feature type="transmembrane region" description="Helical" evidence="10">
    <location>
        <begin position="160"/>
        <end position="184"/>
    </location>
</feature>
<keyword evidence="2" id="KW-0813">Transport</keyword>
<feature type="transmembrane region" description="Helical" evidence="10">
    <location>
        <begin position="425"/>
        <end position="444"/>
    </location>
</feature>
<evidence type="ECO:0000256" key="5">
    <source>
        <dbReference type="ARBA" id="ARBA00022692"/>
    </source>
</evidence>
<keyword evidence="3" id="KW-0050">Antiport</keyword>
<keyword evidence="4" id="KW-1003">Cell membrane</keyword>
<keyword evidence="6 10" id="KW-1133">Transmembrane helix</keyword>
<dbReference type="InterPro" id="IPR048279">
    <property type="entry name" value="MdtK-like"/>
</dbReference>
<feature type="transmembrane region" description="Helical" evidence="10">
    <location>
        <begin position="131"/>
        <end position="148"/>
    </location>
</feature>
<feature type="transmembrane region" description="Helical" evidence="10">
    <location>
        <begin position="363"/>
        <end position="387"/>
    </location>
</feature>
<feature type="transmembrane region" description="Helical" evidence="10">
    <location>
        <begin position="12"/>
        <end position="33"/>
    </location>
</feature>
<accession>A0ABY4HIB5</accession>
<feature type="transmembrane region" description="Helical" evidence="10">
    <location>
        <begin position="399"/>
        <end position="419"/>
    </location>
</feature>
<evidence type="ECO:0000256" key="7">
    <source>
        <dbReference type="ARBA" id="ARBA00023065"/>
    </source>
</evidence>
<evidence type="ECO:0000256" key="1">
    <source>
        <dbReference type="ARBA" id="ARBA00004651"/>
    </source>
</evidence>
<dbReference type="NCBIfam" id="TIGR00797">
    <property type="entry name" value="matE"/>
    <property type="match status" value="1"/>
</dbReference>
<feature type="transmembrane region" description="Helical" evidence="10">
    <location>
        <begin position="277"/>
        <end position="300"/>
    </location>
</feature>
<reference evidence="11" key="2">
    <citation type="submission" date="2022-04" db="EMBL/GenBank/DDBJ databases">
        <title>Complete Genome Sequence of Flavobacterium sediminilitoris YSM-43, Isolated from a Tidal Sediment.</title>
        <authorList>
            <person name="Lee P.A."/>
        </authorList>
    </citation>
    <scope>NUCLEOTIDE SEQUENCE</scope>
    <source>
        <strain evidence="11">YSM-43</strain>
    </source>
</reference>
<feature type="transmembrane region" description="Helical" evidence="10">
    <location>
        <begin position="53"/>
        <end position="74"/>
    </location>
</feature>
<proteinExistence type="predicted"/>
<dbReference type="PANTHER" id="PTHR43298">
    <property type="entry name" value="MULTIDRUG RESISTANCE PROTEIN NORM-RELATED"/>
    <property type="match status" value="1"/>
</dbReference>
<evidence type="ECO:0000256" key="6">
    <source>
        <dbReference type="ARBA" id="ARBA00022989"/>
    </source>
</evidence>
<name>A0ABY4HIB5_9FLAO</name>
<dbReference type="Pfam" id="PF01554">
    <property type="entry name" value="MatE"/>
    <property type="match status" value="2"/>
</dbReference>
<dbReference type="Proteomes" id="UP000830454">
    <property type="component" value="Chromosome"/>
</dbReference>
<feature type="transmembrane region" description="Helical" evidence="10">
    <location>
        <begin position="312"/>
        <end position="337"/>
    </location>
</feature>
<keyword evidence="5 10" id="KW-0812">Transmembrane</keyword>
<comment type="subcellular location">
    <subcellularLocation>
        <location evidence="1">Cell membrane</location>
        <topology evidence="1">Multi-pass membrane protein</topology>
    </subcellularLocation>
</comment>
<dbReference type="PANTHER" id="PTHR43298:SF2">
    <property type="entry name" value="FMN_FAD EXPORTER YEEO-RELATED"/>
    <property type="match status" value="1"/>
</dbReference>
<evidence type="ECO:0000313" key="11">
    <source>
        <dbReference type="EMBL" id="UOX32470.1"/>
    </source>
</evidence>
<keyword evidence="12" id="KW-1185">Reference proteome</keyword>
<protein>
    <recommendedName>
        <fullName evidence="9">Multidrug-efflux transporter</fullName>
    </recommendedName>
</protein>
<dbReference type="PIRSF" id="PIRSF006603">
    <property type="entry name" value="DinF"/>
    <property type="match status" value="1"/>
</dbReference>
<evidence type="ECO:0000256" key="2">
    <source>
        <dbReference type="ARBA" id="ARBA00022448"/>
    </source>
</evidence>
<evidence type="ECO:0000256" key="3">
    <source>
        <dbReference type="ARBA" id="ARBA00022449"/>
    </source>
</evidence>
<evidence type="ECO:0000313" key="12">
    <source>
        <dbReference type="Proteomes" id="UP000830454"/>
    </source>
</evidence>
<dbReference type="CDD" id="cd13131">
    <property type="entry name" value="MATE_NorM_like"/>
    <property type="match status" value="1"/>
</dbReference>
<feature type="transmembrane region" description="Helical" evidence="10">
    <location>
        <begin position="247"/>
        <end position="265"/>
    </location>
</feature>
<sequence>MTLSTYTKEFSYNLRLAYPIILGMLGHTIVGIVDNIMVGKLGPTELAAVSLGNSFVFIAMSLGIGFSTAITPLVAEADGKGNVEEGRSAFHHGLYLCTILGVILFTIIFLSKPIISFMGQPDHVVELAKPYLDIVAFSLIPLIMFQAYKQFADGMSETHYSMWATILANCVNVLFNYLLIYGIWIFPELGIVGAAIGTIISRFVMLGYMHYMMNLKKKFHPYFKGFSLKEIKRAVNLKIIKLGTPSAMQMFFEVALFTGAIWLSGRLGTTSQAANQVALSLASFTFMFAMGLSVASMIRVGNQKGLEDYKKLRLVAFSIFLLATFLEIIFALIFLLFHEQLPQMFVNMKDASTLVANTEVVTIAAQLLLVAAVFQISDGLQVVVLGALRGLQDVKIPMYMTFISYWIIGFPISIYLGLYTSLGAIGIWLGLLAGLSAAAILLFIRFNYLTKKLILNSEN</sequence>
<feature type="transmembrane region" description="Helical" evidence="10">
    <location>
        <begin position="190"/>
        <end position="211"/>
    </location>
</feature>
<evidence type="ECO:0000256" key="10">
    <source>
        <dbReference type="SAM" id="Phobius"/>
    </source>
</evidence>